<evidence type="ECO:0000259" key="1">
    <source>
        <dbReference type="Pfam" id="PF01464"/>
    </source>
</evidence>
<dbReference type="SUPFAM" id="SSF53955">
    <property type="entry name" value="Lysozyme-like"/>
    <property type="match status" value="1"/>
</dbReference>
<protein>
    <recommendedName>
        <fullName evidence="1">Transglycosylase SLT domain-containing protein</fullName>
    </recommendedName>
</protein>
<dbReference type="RefSeq" id="WP_145769101.1">
    <property type="nucleotide sequence ID" value="NZ_LR778301.1"/>
</dbReference>
<dbReference type="OrthoDB" id="9808681at2"/>
<evidence type="ECO:0000313" key="2">
    <source>
        <dbReference type="EMBL" id="CAB1369098.1"/>
    </source>
</evidence>
<dbReference type="KEGG" id="doe:DENOEST_1933"/>
<name>A0A6S6XSY1_9PROT</name>
<dbReference type="Pfam" id="PF01464">
    <property type="entry name" value="SLT"/>
    <property type="match status" value="1"/>
</dbReference>
<dbReference type="EMBL" id="LR778301">
    <property type="protein sequence ID" value="CAB1369098.1"/>
    <property type="molecule type" value="Genomic_DNA"/>
</dbReference>
<dbReference type="InterPro" id="IPR008258">
    <property type="entry name" value="Transglycosylase_SLT_dom_1"/>
</dbReference>
<keyword evidence="3" id="KW-1185">Reference proteome</keyword>
<dbReference type="Proteomes" id="UP000515733">
    <property type="component" value="Chromosome"/>
</dbReference>
<dbReference type="CDD" id="cd13400">
    <property type="entry name" value="LT_IagB-like"/>
    <property type="match status" value="1"/>
</dbReference>
<evidence type="ECO:0000313" key="3">
    <source>
        <dbReference type="Proteomes" id="UP000515733"/>
    </source>
</evidence>
<dbReference type="AlphaFoldDB" id="A0A6S6XSY1"/>
<reference evidence="2 3" key="1">
    <citation type="submission" date="2020-03" db="EMBL/GenBank/DDBJ databases">
        <authorList>
            <consortium name="Genoscope - CEA"/>
            <person name="William W."/>
        </authorList>
    </citation>
    <scope>NUCLEOTIDE SEQUENCE [LARGE SCALE GENOMIC DNA]</scope>
    <source>
        <strain evidence="3">DSM 16959</strain>
    </source>
</reference>
<dbReference type="InterPro" id="IPR023346">
    <property type="entry name" value="Lysozyme-like_dom_sf"/>
</dbReference>
<organism evidence="2 3">
    <name type="scientific">Denitratisoma oestradiolicum</name>
    <dbReference type="NCBI Taxonomy" id="311182"/>
    <lineage>
        <taxon>Bacteria</taxon>
        <taxon>Pseudomonadati</taxon>
        <taxon>Pseudomonadota</taxon>
        <taxon>Betaproteobacteria</taxon>
        <taxon>Nitrosomonadales</taxon>
        <taxon>Sterolibacteriaceae</taxon>
        <taxon>Denitratisoma</taxon>
    </lineage>
</organism>
<gene>
    <name evidence="2" type="ORF">DENOEST_1933</name>
</gene>
<sequence length="142" mass="15423">MAAMLRVLFALLCLPLASTCQAACFDQAAARYGVSPSLLMAISLVESGSNPTARNRNADGSEDVGHMQINSRWLGVLSTYGIGRDQLLDPCINTYVGAWILAQNISRLGYNWEAVGAYNARSQAKRAAYARRVAAKVKPWRS</sequence>
<proteinExistence type="predicted"/>
<accession>A0A6S6XSY1</accession>
<feature type="domain" description="Transglycosylase SLT" evidence="1">
    <location>
        <begin position="24"/>
        <end position="131"/>
    </location>
</feature>
<dbReference type="Gene3D" id="1.10.530.10">
    <property type="match status" value="1"/>
</dbReference>